<feature type="region of interest" description="Disordered" evidence="16">
    <location>
        <begin position="533"/>
        <end position="552"/>
    </location>
</feature>
<dbReference type="EMBL" id="QJKJ01003803">
    <property type="protein sequence ID" value="RDX96838.1"/>
    <property type="molecule type" value="Genomic_DNA"/>
</dbReference>
<dbReference type="InterPro" id="IPR019591">
    <property type="entry name" value="Mrp/NBP35_ATP-bd"/>
</dbReference>
<keyword evidence="3 14" id="KW-0004">4Fe-4S</keyword>
<dbReference type="InterPro" id="IPR027417">
    <property type="entry name" value="P-loop_NTPase"/>
</dbReference>
<sequence length="715" mass="77146">MGNGDIPENANEHCPGPQSESAGKSDACEGCPNQQICATAPKGPDPDLVAIAERMATVKHKILVLSGKGGVGKSTFSAQLAFALAARDFQVGLLDVDICGPSIPKMLGLEGQEIHQSNLGWSPVYVESNLGVMSIGFMLPHPDEAVIWRGPRKNGLIKQFLKDVYWGELDFLIVDAPPGTSDEHISIVQCLDATGVDGAIIVTTPQQVSLIDVRKEVNFCKKVGVKVLGVVENMSGLCQPITDFKFLKLTDNGEQKDVTEWVWEYMREKAPEMLNLLACSEVFDSSGGGAVKMCNEMGIPFLGKVPLDPQLCKAAEGGTSCFADKDCVASASALKKIIEQLIETNEWSMLDLRPLRRLHHVFSESFLQTVRESVTSSNCKSAELEQCRDESVALVLKLVAMASILVAGFGGVAIPLVGKSRRFLRTDGDVFAAAKAFAAGVILATGFVHMLRDSWDALSDPCLGSRAWSKFPFTGFFAMMSALFTLLVDFLATEYYQRRENRGRVERGKVVDGGYQALETGIEEVKDVGQVSEGEGRHSHSHAHAHSHHRDGVESTVRHVVVSQVLELGIVSHSMIIGLSLGVSQSPCTMRPLIVALTFHQFFEGFALGGCISQAQFKTLSATIMACFFSLTTPLGVAIGAAIASNFNPHSPGALITEGILDSLSAGILVYMALVDLIAADFLTKKMRSNFRLQIICYFLLLLGAGLMSSLALWA</sequence>
<protein>
    <recommendedName>
        <fullName evidence="14">Cytosolic Fe-S cluster assembly factor NBP35</fullName>
    </recommendedName>
</protein>
<keyword evidence="13 15" id="KW-0472">Membrane</keyword>
<keyword evidence="9 15" id="KW-1133">Transmembrane helix</keyword>
<dbReference type="HAMAP" id="MF_03038">
    <property type="entry name" value="NUBP1"/>
    <property type="match status" value="1"/>
</dbReference>
<dbReference type="GO" id="GO:0005829">
    <property type="term" value="C:cytosol"/>
    <property type="evidence" value="ECO:0007669"/>
    <property type="project" value="TreeGrafter"/>
</dbReference>
<name>A0A371H1Z0_MUCPR</name>
<evidence type="ECO:0000256" key="9">
    <source>
        <dbReference type="ARBA" id="ARBA00022989"/>
    </source>
</evidence>
<keyword evidence="8 14" id="KW-0067">ATP-binding</keyword>
<dbReference type="GO" id="GO:0140663">
    <property type="term" value="F:ATP-dependent FeS chaperone activity"/>
    <property type="evidence" value="ECO:0007669"/>
    <property type="project" value="InterPro"/>
</dbReference>
<keyword evidence="12 15" id="KW-0406">Ion transport</keyword>
<dbReference type="GO" id="GO:0046872">
    <property type="term" value="F:metal ion binding"/>
    <property type="evidence" value="ECO:0007669"/>
    <property type="project" value="UniProtKB-KW"/>
</dbReference>
<dbReference type="OrthoDB" id="1741334at2759"/>
<evidence type="ECO:0000256" key="14">
    <source>
        <dbReference type="HAMAP-Rule" id="MF_03038"/>
    </source>
</evidence>
<evidence type="ECO:0000256" key="11">
    <source>
        <dbReference type="ARBA" id="ARBA00023014"/>
    </source>
</evidence>
<dbReference type="PANTHER" id="PTHR23264">
    <property type="entry name" value="NUCLEOTIDE-BINDING PROTEIN NBP35 YEAST -RELATED"/>
    <property type="match status" value="1"/>
</dbReference>
<comment type="caution">
    <text evidence="17">The sequence shown here is derived from an EMBL/GenBank/DDBJ whole genome shotgun (WGS) entry which is preliminary data.</text>
</comment>
<evidence type="ECO:0000256" key="3">
    <source>
        <dbReference type="ARBA" id="ARBA00022485"/>
    </source>
</evidence>
<feature type="binding site" evidence="14">
    <location>
        <begin position="67"/>
        <end position="74"/>
    </location>
    <ligand>
        <name>ATP</name>
        <dbReference type="ChEBI" id="CHEBI:30616"/>
    </ligand>
</feature>
<dbReference type="SUPFAM" id="SSF52540">
    <property type="entry name" value="P-loop containing nucleoside triphosphate hydrolases"/>
    <property type="match status" value="1"/>
</dbReference>
<dbReference type="Pfam" id="PF10609">
    <property type="entry name" value="ParA"/>
    <property type="match status" value="1"/>
</dbReference>
<dbReference type="GO" id="GO:0005385">
    <property type="term" value="F:zinc ion transmembrane transporter activity"/>
    <property type="evidence" value="ECO:0007669"/>
    <property type="project" value="InterPro"/>
</dbReference>
<keyword evidence="4 14" id="KW-0963">Cytoplasm</keyword>
<comment type="similarity">
    <text evidence="15">Belongs to the ZIP transporter (TC 2.A.5) family.</text>
</comment>
<feature type="compositionally biased region" description="Basic residues" evidence="16">
    <location>
        <begin position="539"/>
        <end position="549"/>
    </location>
</feature>
<feature type="binding site" evidence="14">
    <location>
        <position position="14"/>
    </location>
    <ligand>
        <name>[4Fe-4S] cluster</name>
        <dbReference type="ChEBI" id="CHEBI:49883"/>
        <label>1</label>
    </ligand>
</feature>
<dbReference type="InterPro" id="IPR000808">
    <property type="entry name" value="Mrp-like_CS"/>
</dbReference>
<evidence type="ECO:0000256" key="8">
    <source>
        <dbReference type="ARBA" id="ARBA00022840"/>
    </source>
</evidence>
<feature type="region of interest" description="Disordered" evidence="16">
    <location>
        <begin position="1"/>
        <end position="27"/>
    </location>
</feature>
<dbReference type="GO" id="GO:0016226">
    <property type="term" value="P:iron-sulfur cluster assembly"/>
    <property type="evidence" value="ECO:0007669"/>
    <property type="project" value="UniProtKB-UniRule"/>
</dbReference>
<dbReference type="InterPro" id="IPR004698">
    <property type="entry name" value="Zn/Fe_permease_fun/pln"/>
</dbReference>
<dbReference type="GO" id="GO:0016020">
    <property type="term" value="C:membrane"/>
    <property type="evidence" value="ECO:0007669"/>
    <property type="project" value="UniProtKB-SubCell"/>
</dbReference>
<feature type="binding site" evidence="14">
    <location>
        <position position="37"/>
    </location>
    <ligand>
        <name>[4Fe-4S] cluster</name>
        <dbReference type="ChEBI" id="CHEBI:49883"/>
        <label>1</label>
    </ligand>
</feature>
<feature type="transmembrane region" description="Helical" evidence="15">
    <location>
        <begin position="430"/>
        <end position="451"/>
    </location>
</feature>
<feature type="binding site" evidence="14">
    <location>
        <position position="28"/>
    </location>
    <ligand>
        <name>[4Fe-4S] cluster</name>
        <dbReference type="ChEBI" id="CHEBI:49883"/>
        <label>1</label>
    </ligand>
</feature>
<evidence type="ECO:0000313" key="18">
    <source>
        <dbReference type="Proteomes" id="UP000257109"/>
    </source>
</evidence>
<dbReference type="Proteomes" id="UP000257109">
    <property type="component" value="Unassembled WGS sequence"/>
</dbReference>
<feature type="transmembrane region" description="Helical" evidence="15">
    <location>
        <begin position="695"/>
        <end position="714"/>
    </location>
</feature>
<dbReference type="GO" id="GO:0051539">
    <property type="term" value="F:4 iron, 4 sulfur cluster binding"/>
    <property type="evidence" value="ECO:0007669"/>
    <property type="project" value="UniProtKB-UniRule"/>
</dbReference>
<dbReference type="InterPro" id="IPR028601">
    <property type="entry name" value="NUBP1/Nbp35"/>
</dbReference>
<evidence type="ECO:0000256" key="4">
    <source>
        <dbReference type="ARBA" id="ARBA00022490"/>
    </source>
</evidence>
<keyword evidence="6 14" id="KW-0479">Metal-binding</keyword>
<keyword evidence="5 15" id="KW-0812">Transmembrane</keyword>
<dbReference type="InterPro" id="IPR003689">
    <property type="entry name" value="ZIP"/>
</dbReference>
<keyword evidence="10 14" id="KW-0408">Iron</keyword>
<gene>
    <name evidence="14 17" type="primary">NBP35</name>
    <name evidence="17" type="ORF">CR513_20460</name>
</gene>
<comment type="cofactor">
    <cofactor evidence="14">
        <name>[4Fe-4S] cluster</name>
        <dbReference type="ChEBI" id="CHEBI:49883"/>
    </cofactor>
    <text evidence="14">Binds 3 [4Fe-4S] clusters per homodimer. Contains two stable clusters in the N-termini and one labile, bridging cluster between subunits of the homodimer.</text>
</comment>
<dbReference type="PANTHER" id="PTHR23264:SF19">
    <property type="entry name" value="CYTOSOLIC FE-S CLUSTER ASSEMBLY FACTOR NUBP2"/>
    <property type="match status" value="1"/>
</dbReference>
<comment type="miscellaneous">
    <text evidence="14">Although plant and algal NBP35 proteins lack the characteristic CXXC motif in the C-terminus, thought to be required for Fe-S cluster binding, they can bind a [4Fe-4S] cluster in the C-terminus. Also, in this linage, no CFD1 partner protein homolog as found in other eukaryotes can be found.</text>
</comment>
<evidence type="ECO:0000256" key="7">
    <source>
        <dbReference type="ARBA" id="ARBA00022741"/>
    </source>
</evidence>
<dbReference type="HAMAP" id="MF_02040">
    <property type="entry name" value="Mrp_NBP35"/>
    <property type="match status" value="1"/>
</dbReference>
<feature type="transmembrane region" description="Helical" evidence="15">
    <location>
        <begin position="471"/>
        <end position="492"/>
    </location>
</feature>
<dbReference type="Gene3D" id="3.40.50.300">
    <property type="entry name" value="P-loop containing nucleotide triphosphate hydrolases"/>
    <property type="match status" value="1"/>
</dbReference>
<feature type="binding site" evidence="14">
    <location>
        <position position="31"/>
    </location>
    <ligand>
        <name>[4Fe-4S] cluster</name>
        <dbReference type="ChEBI" id="CHEBI:49883"/>
        <label>1</label>
    </ligand>
</feature>
<keyword evidence="11 14" id="KW-0411">Iron-sulfur</keyword>
<organism evidence="17 18">
    <name type="scientific">Mucuna pruriens</name>
    <name type="common">Velvet bean</name>
    <name type="synonym">Dolichos pruriens</name>
    <dbReference type="NCBI Taxonomy" id="157652"/>
    <lineage>
        <taxon>Eukaryota</taxon>
        <taxon>Viridiplantae</taxon>
        <taxon>Streptophyta</taxon>
        <taxon>Embryophyta</taxon>
        <taxon>Tracheophyta</taxon>
        <taxon>Spermatophyta</taxon>
        <taxon>Magnoliopsida</taxon>
        <taxon>eudicotyledons</taxon>
        <taxon>Gunneridae</taxon>
        <taxon>Pentapetalae</taxon>
        <taxon>rosids</taxon>
        <taxon>fabids</taxon>
        <taxon>Fabales</taxon>
        <taxon>Fabaceae</taxon>
        <taxon>Papilionoideae</taxon>
        <taxon>50 kb inversion clade</taxon>
        <taxon>NPAAA clade</taxon>
        <taxon>indigoferoid/millettioid clade</taxon>
        <taxon>Phaseoleae</taxon>
        <taxon>Mucuna</taxon>
    </lineage>
</organism>
<evidence type="ECO:0000256" key="12">
    <source>
        <dbReference type="ARBA" id="ARBA00023065"/>
    </source>
</evidence>
<comment type="similarity">
    <text evidence="14">Belongs to the Mrp/NBP35 ATP-binding proteins family. NUBP1/NBP35 subfamily.</text>
</comment>
<evidence type="ECO:0000256" key="10">
    <source>
        <dbReference type="ARBA" id="ARBA00023004"/>
    </source>
</evidence>
<dbReference type="CDD" id="cd02037">
    <property type="entry name" value="Mrp_NBP35"/>
    <property type="match status" value="1"/>
</dbReference>
<keyword evidence="2 15" id="KW-0813">Transport</keyword>
<dbReference type="PROSITE" id="PS01215">
    <property type="entry name" value="MRP"/>
    <property type="match status" value="1"/>
</dbReference>
<evidence type="ECO:0000256" key="5">
    <source>
        <dbReference type="ARBA" id="ARBA00022692"/>
    </source>
</evidence>
<dbReference type="NCBIfam" id="TIGR00820">
    <property type="entry name" value="zip"/>
    <property type="match status" value="1"/>
</dbReference>
<feature type="transmembrane region" description="Helical" evidence="15">
    <location>
        <begin position="664"/>
        <end position="683"/>
    </location>
</feature>
<evidence type="ECO:0000256" key="15">
    <source>
        <dbReference type="RuleBase" id="RU362088"/>
    </source>
</evidence>
<keyword evidence="7 14" id="KW-0547">Nucleotide-binding</keyword>
<dbReference type="GO" id="GO:0005524">
    <property type="term" value="F:ATP binding"/>
    <property type="evidence" value="ECO:0007669"/>
    <property type="project" value="UniProtKB-KW"/>
</dbReference>
<dbReference type="AlphaFoldDB" id="A0A371H1Z0"/>
<evidence type="ECO:0000256" key="1">
    <source>
        <dbReference type="ARBA" id="ARBA00004141"/>
    </source>
</evidence>
<comment type="caution">
    <text evidence="15">Lacks conserved residue(s) required for the propagation of feature annotation.</text>
</comment>
<proteinExistence type="inferred from homology"/>
<comment type="subunit">
    <text evidence="14">Homodimer and homotetramer. Predominantly homodimeric.</text>
</comment>
<evidence type="ECO:0000256" key="16">
    <source>
        <dbReference type="SAM" id="MobiDB-lite"/>
    </source>
</evidence>
<evidence type="ECO:0000256" key="13">
    <source>
        <dbReference type="ARBA" id="ARBA00023136"/>
    </source>
</evidence>
<comment type="function">
    <text evidence="14">Component of the cytosolic iron-sulfur (Fe-S) protein assembly (CIA) machinery. Required for maturation of extramitochondrial Fe-S proteins. Functions as Fe-S scaffold, mediating the de novo assembly of an Fe-S cluster and its transfer to target apoproteins. Essential for embryo development.</text>
</comment>
<comment type="subcellular location">
    <subcellularLocation>
        <location evidence="14">Cytoplasm</location>
    </subcellularLocation>
    <subcellularLocation>
        <location evidence="1 15">Membrane</location>
        <topology evidence="1 15">Multi-pass membrane protein</topology>
    </subcellularLocation>
</comment>
<feature type="transmembrane region" description="Helical" evidence="15">
    <location>
        <begin position="622"/>
        <end position="644"/>
    </location>
</feature>
<dbReference type="STRING" id="157652.A0A371H1Z0"/>
<dbReference type="Pfam" id="PF02535">
    <property type="entry name" value="Zip"/>
    <property type="match status" value="1"/>
</dbReference>
<keyword evidence="18" id="KW-1185">Reference proteome</keyword>
<feature type="transmembrane region" description="Helical" evidence="15">
    <location>
        <begin position="394"/>
        <end position="418"/>
    </location>
</feature>
<evidence type="ECO:0000256" key="2">
    <source>
        <dbReference type="ARBA" id="ARBA00022448"/>
    </source>
</evidence>
<evidence type="ECO:0000256" key="6">
    <source>
        <dbReference type="ARBA" id="ARBA00022723"/>
    </source>
</evidence>
<accession>A0A371H1Z0</accession>
<reference evidence="17" key="1">
    <citation type="submission" date="2018-05" db="EMBL/GenBank/DDBJ databases">
        <title>Draft genome of Mucuna pruriens seed.</title>
        <authorList>
            <person name="Nnadi N.E."/>
            <person name="Vos R."/>
            <person name="Hasami M.H."/>
            <person name="Devisetty U.K."/>
            <person name="Aguiy J.C."/>
        </authorList>
    </citation>
    <scope>NUCLEOTIDE SEQUENCE [LARGE SCALE GENOMIC DNA]</scope>
    <source>
        <strain evidence="17">JCA_2017</strain>
    </source>
</reference>
<evidence type="ECO:0000313" key="17">
    <source>
        <dbReference type="EMBL" id="RDX96838.1"/>
    </source>
</evidence>
<dbReference type="InterPro" id="IPR033756">
    <property type="entry name" value="YlxH/NBP35"/>
</dbReference>